<evidence type="ECO:0000259" key="2">
    <source>
        <dbReference type="Pfam" id="PF19259"/>
    </source>
</evidence>
<dbReference type="OrthoDB" id="3267748at2759"/>
<evidence type="ECO:0000313" key="4">
    <source>
        <dbReference type="Proteomes" id="UP000054007"/>
    </source>
</evidence>
<sequence length="202" mass="23031">MLRGGGGNGRRGSRAESPPGSSSPPSSDSEGGLGRQSRRRRRRSHTLKVTKPIDPAVYSGSADIGKYTTFVREMNEYLVVQNDPVRRDPLHIARFLKGTARQWYEDVVADDDPLDWPFQRFMQALMNACFPTDWKARLRREIDGIVQGELSIRAYSRKLSRSLNLLNEDSEKQKIVRLYNGMNFVTKGDLYKLGYSEEVTSW</sequence>
<evidence type="ECO:0000256" key="1">
    <source>
        <dbReference type="SAM" id="MobiDB-lite"/>
    </source>
</evidence>
<feature type="non-terminal residue" evidence="3">
    <location>
        <position position="202"/>
    </location>
</feature>
<gene>
    <name evidence="3" type="ORF">CYLTODRAFT_363554</name>
</gene>
<feature type="compositionally biased region" description="Basic residues" evidence="1">
    <location>
        <begin position="36"/>
        <end position="48"/>
    </location>
</feature>
<evidence type="ECO:0000313" key="3">
    <source>
        <dbReference type="EMBL" id="KIY60928.1"/>
    </source>
</evidence>
<proteinExistence type="predicted"/>
<name>A0A0D7ARE7_9AGAR</name>
<dbReference type="EMBL" id="KN881149">
    <property type="protein sequence ID" value="KIY60928.1"/>
    <property type="molecule type" value="Genomic_DNA"/>
</dbReference>
<keyword evidence="4" id="KW-1185">Reference proteome</keyword>
<feature type="region of interest" description="Disordered" evidence="1">
    <location>
        <begin position="1"/>
        <end position="52"/>
    </location>
</feature>
<dbReference type="Pfam" id="PF19259">
    <property type="entry name" value="Ty3_capsid"/>
    <property type="match status" value="1"/>
</dbReference>
<feature type="compositionally biased region" description="Low complexity" evidence="1">
    <location>
        <begin position="15"/>
        <end position="30"/>
    </location>
</feature>
<dbReference type="AlphaFoldDB" id="A0A0D7ARE7"/>
<dbReference type="InterPro" id="IPR045358">
    <property type="entry name" value="Ty3_capsid"/>
</dbReference>
<protein>
    <recommendedName>
        <fullName evidence="2">Ty3 transposon capsid-like protein domain-containing protein</fullName>
    </recommendedName>
</protein>
<feature type="compositionally biased region" description="Gly residues" evidence="1">
    <location>
        <begin position="1"/>
        <end position="10"/>
    </location>
</feature>
<dbReference type="STRING" id="1314674.A0A0D7ARE7"/>
<feature type="domain" description="Ty3 transposon capsid-like protein" evidence="2">
    <location>
        <begin position="55"/>
        <end position="183"/>
    </location>
</feature>
<dbReference type="Proteomes" id="UP000054007">
    <property type="component" value="Unassembled WGS sequence"/>
</dbReference>
<reference evidence="3 4" key="1">
    <citation type="journal article" date="2015" name="Fungal Genet. Biol.">
        <title>Evolution of novel wood decay mechanisms in Agaricales revealed by the genome sequences of Fistulina hepatica and Cylindrobasidium torrendii.</title>
        <authorList>
            <person name="Floudas D."/>
            <person name="Held B.W."/>
            <person name="Riley R."/>
            <person name="Nagy L.G."/>
            <person name="Koehler G."/>
            <person name="Ransdell A.S."/>
            <person name="Younus H."/>
            <person name="Chow J."/>
            <person name="Chiniquy J."/>
            <person name="Lipzen A."/>
            <person name="Tritt A."/>
            <person name="Sun H."/>
            <person name="Haridas S."/>
            <person name="LaButti K."/>
            <person name="Ohm R.A."/>
            <person name="Kues U."/>
            <person name="Blanchette R.A."/>
            <person name="Grigoriev I.V."/>
            <person name="Minto R.E."/>
            <person name="Hibbett D.S."/>
        </authorList>
    </citation>
    <scope>NUCLEOTIDE SEQUENCE [LARGE SCALE GENOMIC DNA]</scope>
    <source>
        <strain evidence="3 4">FP15055 ss-10</strain>
    </source>
</reference>
<organism evidence="3 4">
    <name type="scientific">Cylindrobasidium torrendii FP15055 ss-10</name>
    <dbReference type="NCBI Taxonomy" id="1314674"/>
    <lineage>
        <taxon>Eukaryota</taxon>
        <taxon>Fungi</taxon>
        <taxon>Dikarya</taxon>
        <taxon>Basidiomycota</taxon>
        <taxon>Agaricomycotina</taxon>
        <taxon>Agaricomycetes</taxon>
        <taxon>Agaricomycetidae</taxon>
        <taxon>Agaricales</taxon>
        <taxon>Marasmiineae</taxon>
        <taxon>Physalacriaceae</taxon>
        <taxon>Cylindrobasidium</taxon>
    </lineage>
</organism>
<accession>A0A0D7ARE7</accession>